<feature type="domain" description="Glycosyl transferase family 1" evidence="3">
    <location>
        <begin position="221"/>
        <end position="376"/>
    </location>
</feature>
<dbReference type="InterPro" id="IPR001296">
    <property type="entry name" value="Glyco_trans_1"/>
</dbReference>
<evidence type="ECO:0000313" key="5">
    <source>
        <dbReference type="Proteomes" id="UP000706333"/>
    </source>
</evidence>
<proteinExistence type="predicted"/>
<evidence type="ECO:0000256" key="1">
    <source>
        <dbReference type="ARBA" id="ARBA00022676"/>
    </source>
</evidence>
<dbReference type="CDD" id="cd03801">
    <property type="entry name" value="GT4_PimA-like"/>
    <property type="match status" value="1"/>
</dbReference>
<sequence length="404" mass="44350">MTAQVAEKIVLIAPNVGTRMGGEALKAFQYFRWLLDTGHDAVLITHGRNRRELSGRLPPDRILWIDETPVQTALWRSRVLRPLLSVYFHRRAAWLSRQFDPGRTILHYICPISPITLRFPPRGYRVVMGPLNGNIDYPPGFRGRAGRKRRFQQAVYPVTQRVYGTVFGDKRSAETLLVSGGSRTRDALRLAGVAEARMVDVIDAGVPADLAALPPASHTGRNPEFVTLGRFDRYKAYDLTLRAIAASDPDIRITIFGDGPERRDYAALAQALGISERVSFPGWLPHEDLPKLRAYRGFVFPTLAEANGMVMQEAMMLGLPVIAVRWGGPMLLADDSSAIFLEPDGEDAVVAGLAAAMNRLAGDPEHATRVGHAARAHAAASFGWDAVAASWAAHYQRGNGTDGP</sequence>
<dbReference type="Pfam" id="PF00534">
    <property type="entry name" value="Glycos_transf_1"/>
    <property type="match status" value="1"/>
</dbReference>
<reference evidence="4" key="1">
    <citation type="submission" date="2017-05" db="EMBL/GenBank/DDBJ databases">
        <authorList>
            <person name="Imhoff J.F."/>
            <person name="Rahn T."/>
            <person name="Kuenzel S."/>
            <person name="Neulinger S.C."/>
        </authorList>
    </citation>
    <scope>NUCLEOTIDE SEQUENCE</scope>
    <source>
        <strain evidence="4">LMG 28126</strain>
    </source>
</reference>
<keyword evidence="2" id="KW-0808">Transferase</keyword>
<name>A0A934WKF0_9RHOB</name>
<evidence type="ECO:0000313" key="4">
    <source>
        <dbReference type="EMBL" id="MBK5928799.1"/>
    </source>
</evidence>
<dbReference type="PANTHER" id="PTHR12526:SF510">
    <property type="entry name" value="D-INOSITOL 3-PHOSPHATE GLYCOSYLTRANSFERASE"/>
    <property type="match status" value="1"/>
</dbReference>
<dbReference type="AlphaFoldDB" id="A0A934WKF0"/>
<evidence type="ECO:0000256" key="2">
    <source>
        <dbReference type="ARBA" id="ARBA00022679"/>
    </source>
</evidence>
<comment type="caution">
    <text evidence="4">The sequence shown here is derived from an EMBL/GenBank/DDBJ whole genome shotgun (WGS) entry which is preliminary data.</text>
</comment>
<protein>
    <recommendedName>
        <fullName evidence="3">Glycosyl transferase family 1 domain-containing protein</fullName>
    </recommendedName>
</protein>
<gene>
    <name evidence="4" type="ORF">CCR87_15900</name>
</gene>
<keyword evidence="5" id="KW-1185">Reference proteome</keyword>
<dbReference type="Proteomes" id="UP000706333">
    <property type="component" value="Unassembled WGS sequence"/>
</dbReference>
<accession>A0A934WKF0</accession>
<dbReference type="RefSeq" id="WP_201158563.1">
    <property type="nucleotide sequence ID" value="NZ_NHSD01000325.1"/>
</dbReference>
<reference evidence="4" key="2">
    <citation type="journal article" date="2020" name="Microorganisms">
        <title>Osmotic Adaptation and Compatible Solute Biosynthesis of Phototrophic Bacteria as Revealed from Genome Analyses.</title>
        <authorList>
            <person name="Imhoff J.F."/>
            <person name="Rahn T."/>
            <person name="Kunzel S."/>
            <person name="Keller A."/>
            <person name="Neulinger S.C."/>
        </authorList>
    </citation>
    <scope>NUCLEOTIDE SEQUENCE</scope>
    <source>
        <strain evidence="4">LMG 28126</strain>
    </source>
</reference>
<dbReference type="GO" id="GO:0016757">
    <property type="term" value="F:glycosyltransferase activity"/>
    <property type="evidence" value="ECO:0007669"/>
    <property type="project" value="UniProtKB-KW"/>
</dbReference>
<keyword evidence="1" id="KW-0328">Glycosyltransferase</keyword>
<dbReference type="EMBL" id="NHSD01000325">
    <property type="protein sequence ID" value="MBK5928799.1"/>
    <property type="molecule type" value="Genomic_DNA"/>
</dbReference>
<evidence type="ECO:0000259" key="3">
    <source>
        <dbReference type="Pfam" id="PF00534"/>
    </source>
</evidence>
<dbReference type="SUPFAM" id="SSF53756">
    <property type="entry name" value="UDP-Glycosyltransferase/glycogen phosphorylase"/>
    <property type="match status" value="1"/>
</dbReference>
<organism evidence="4 5">
    <name type="scientific">Rhodobaculum claviforme</name>
    <dbReference type="NCBI Taxonomy" id="1549854"/>
    <lineage>
        <taxon>Bacteria</taxon>
        <taxon>Pseudomonadati</taxon>
        <taxon>Pseudomonadota</taxon>
        <taxon>Alphaproteobacteria</taxon>
        <taxon>Rhodobacterales</taxon>
        <taxon>Paracoccaceae</taxon>
        <taxon>Rhodobaculum</taxon>
    </lineage>
</organism>
<dbReference type="Gene3D" id="3.40.50.2000">
    <property type="entry name" value="Glycogen Phosphorylase B"/>
    <property type="match status" value="2"/>
</dbReference>
<dbReference type="PANTHER" id="PTHR12526">
    <property type="entry name" value="GLYCOSYLTRANSFERASE"/>
    <property type="match status" value="1"/>
</dbReference>